<feature type="transmembrane region" description="Helical" evidence="1">
    <location>
        <begin position="7"/>
        <end position="27"/>
    </location>
</feature>
<dbReference type="STRING" id="59926.EV02_1900"/>
<evidence type="ECO:0000256" key="1">
    <source>
        <dbReference type="SAM" id="Phobius"/>
    </source>
</evidence>
<reference evidence="3" key="1">
    <citation type="journal article" date="2014" name="Sci. Data">
        <title>Genomes of diverse isolates of the marine cyanobacterium Prochlorococcus.</title>
        <authorList>
            <person name="Biller S."/>
            <person name="Berube P."/>
            <person name="Thompson J."/>
            <person name="Kelly L."/>
            <person name="Roggensack S."/>
            <person name="Awad L."/>
            <person name="Roache-Johnson K."/>
            <person name="Ding H."/>
            <person name="Giovannoni S.J."/>
            <person name="Moore L.R."/>
            <person name="Chisholm S.W."/>
        </authorList>
    </citation>
    <scope>NUCLEOTIDE SEQUENCE [LARGE SCALE GENOMIC DNA]</scope>
    <source>
        <strain evidence="3">SB</strain>
    </source>
</reference>
<dbReference type="AlphaFoldDB" id="A0A0A2B8V1"/>
<dbReference type="OrthoDB" id="7744436at2"/>
<keyword evidence="1" id="KW-0812">Transmembrane</keyword>
<dbReference type="eggNOG" id="ENOG5032U2A">
    <property type="taxonomic scope" value="Bacteria"/>
</dbReference>
<accession>A0A0A2B8V1</accession>
<keyword evidence="1" id="KW-1133">Transmembrane helix</keyword>
<comment type="caution">
    <text evidence="2">The sequence shown here is derived from an EMBL/GenBank/DDBJ whole genome shotgun (WGS) entry which is preliminary data.</text>
</comment>
<dbReference type="RefSeq" id="WP_032520412.1">
    <property type="nucleotide sequence ID" value="NZ_CP138981.1"/>
</dbReference>
<dbReference type="EMBL" id="JNAS01000002">
    <property type="protein sequence ID" value="KGG09220.1"/>
    <property type="molecule type" value="Genomic_DNA"/>
</dbReference>
<keyword evidence="1" id="KW-0472">Membrane</keyword>
<name>A0A0A2B8V1_PROMR</name>
<sequence>MIKFPNKLFYFSILPSTILYLAILFISNLYDIKLSLVVRDLAQTCGYPIGVGMISNIGILLWGAAASICFFTTFLERINKESSKLLLLGGIFSSLLCIDDLFLLHDRYIGPDFLNLTYIAISIFLLVRFRRILKIIGLFNLLISILFLGLSVFFDGVIQQIFNQNYEFTQLFEEGFKFIGIACWLNFWCKASSNALKFGNS</sequence>
<organism evidence="2 3">
    <name type="scientific">Prochlorococcus marinus str. SB</name>
    <dbReference type="NCBI Taxonomy" id="59926"/>
    <lineage>
        <taxon>Bacteria</taxon>
        <taxon>Bacillati</taxon>
        <taxon>Cyanobacteriota</taxon>
        <taxon>Cyanophyceae</taxon>
        <taxon>Synechococcales</taxon>
        <taxon>Prochlorococcaceae</taxon>
        <taxon>Prochlorococcus</taxon>
    </lineage>
</organism>
<evidence type="ECO:0000313" key="3">
    <source>
        <dbReference type="Proteomes" id="UP000030345"/>
    </source>
</evidence>
<dbReference type="Proteomes" id="UP000030345">
    <property type="component" value="Unassembled WGS sequence"/>
</dbReference>
<feature type="transmembrane region" description="Helical" evidence="1">
    <location>
        <begin position="85"/>
        <end position="103"/>
    </location>
</feature>
<feature type="transmembrane region" description="Helical" evidence="1">
    <location>
        <begin position="47"/>
        <end position="73"/>
    </location>
</feature>
<gene>
    <name evidence="2" type="ORF">EV02_1900</name>
</gene>
<evidence type="ECO:0000313" key="2">
    <source>
        <dbReference type="EMBL" id="KGG09220.1"/>
    </source>
</evidence>
<feature type="transmembrane region" description="Helical" evidence="1">
    <location>
        <begin position="139"/>
        <end position="162"/>
    </location>
</feature>
<feature type="transmembrane region" description="Helical" evidence="1">
    <location>
        <begin position="109"/>
        <end position="127"/>
    </location>
</feature>
<proteinExistence type="predicted"/>
<protein>
    <submittedName>
        <fullName evidence="2">Uncharacterized protein</fullName>
    </submittedName>
</protein>